<comment type="caution">
    <text evidence="1">The sequence shown here is derived from an EMBL/GenBank/DDBJ whole genome shotgun (WGS) entry which is preliminary data.</text>
</comment>
<accession>A0A9K3P3R3</accession>
<proteinExistence type="predicted"/>
<evidence type="ECO:0000313" key="2">
    <source>
        <dbReference type="Proteomes" id="UP000215914"/>
    </source>
</evidence>
<name>A0A9K3P3R3_HELAN</name>
<protein>
    <submittedName>
        <fullName evidence="1">Uncharacterized protein</fullName>
    </submittedName>
</protein>
<reference evidence="1" key="2">
    <citation type="submission" date="2020-06" db="EMBL/GenBank/DDBJ databases">
        <title>Helianthus annuus Genome sequencing and assembly Release 2.</title>
        <authorList>
            <person name="Gouzy J."/>
            <person name="Langlade N."/>
            <person name="Munos S."/>
        </authorList>
    </citation>
    <scope>NUCLEOTIDE SEQUENCE</scope>
    <source>
        <tissue evidence="1">Leaves</tissue>
    </source>
</reference>
<evidence type="ECO:0000313" key="1">
    <source>
        <dbReference type="EMBL" id="KAF5822694.1"/>
    </source>
</evidence>
<dbReference type="AlphaFoldDB" id="A0A9K3P3R3"/>
<keyword evidence="2" id="KW-1185">Reference proteome</keyword>
<reference evidence="1" key="1">
    <citation type="journal article" date="2017" name="Nature">
        <title>The sunflower genome provides insights into oil metabolism, flowering and Asterid evolution.</title>
        <authorList>
            <person name="Badouin H."/>
            <person name="Gouzy J."/>
            <person name="Grassa C.J."/>
            <person name="Murat F."/>
            <person name="Staton S.E."/>
            <person name="Cottret L."/>
            <person name="Lelandais-Briere C."/>
            <person name="Owens G.L."/>
            <person name="Carrere S."/>
            <person name="Mayjonade B."/>
            <person name="Legrand L."/>
            <person name="Gill N."/>
            <person name="Kane N.C."/>
            <person name="Bowers J.E."/>
            <person name="Hubner S."/>
            <person name="Bellec A."/>
            <person name="Berard A."/>
            <person name="Berges H."/>
            <person name="Blanchet N."/>
            <person name="Boniface M.C."/>
            <person name="Brunel D."/>
            <person name="Catrice O."/>
            <person name="Chaidir N."/>
            <person name="Claudel C."/>
            <person name="Donnadieu C."/>
            <person name="Faraut T."/>
            <person name="Fievet G."/>
            <person name="Helmstetter N."/>
            <person name="King M."/>
            <person name="Knapp S.J."/>
            <person name="Lai Z."/>
            <person name="Le Paslier M.C."/>
            <person name="Lippi Y."/>
            <person name="Lorenzon L."/>
            <person name="Mandel J.R."/>
            <person name="Marage G."/>
            <person name="Marchand G."/>
            <person name="Marquand E."/>
            <person name="Bret-Mestries E."/>
            <person name="Morien E."/>
            <person name="Nambeesan S."/>
            <person name="Nguyen T."/>
            <person name="Pegot-Espagnet P."/>
            <person name="Pouilly N."/>
            <person name="Raftis F."/>
            <person name="Sallet E."/>
            <person name="Schiex T."/>
            <person name="Thomas J."/>
            <person name="Vandecasteele C."/>
            <person name="Vares D."/>
            <person name="Vear F."/>
            <person name="Vautrin S."/>
            <person name="Crespi M."/>
            <person name="Mangin B."/>
            <person name="Burke J.M."/>
            <person name="Salse J."/>
            <person name="Munos S."/>
            <person name="Vincourt P."/>
            <person name="Rieseberg L.H."/>
            <person name="Langlade N.B."/>
        </authorList>
    </citation>
    <scope>NUCLEOTIDE SEQUENCE</scope>
    <source>
        <tissue evidence="1">Leaves</tissue>
    </source>
</reference>
<dbReference type="Gramene" id="mRNA:HanXRQr2_Chr01g0029511">
    <property type="protein sequence ID" value="mRNA:HanXRQr2_Chr01g0029511"/>
    <property type="gene ID" value="HanXRQr2_Chr01g0029511"/>
</dbReference>
<dbReference type="Proteomes" id="UP000215914">
    <property type="component" value="Unassembled WGS sequence"/>
</dbReference>
<sequence>MMICMYSCLDETLKDIKYLLVMHIVFCNEWKCYLCFKRVYEIRRWSVPMKSSCPRVLENRCRKRSSKK</sequence>
<dbReference type="EMBL" id="MNCJ02000316">
    <property type="protein sequence ID" value="KAF5822694.1"/>
    <property type="molecule type" value="Genomic_DNA"/>
</dbReference>
<gene>
    <name evidence="1" type="ORF">HanXRQr2_Chr01g0029511</name>
</gene>
<organism evidence="1 2">
    <name type="scientific">Helianthus annuus</name>
    <name type="common">Common sunflower</name>
    <dbReference type="NCBI Taxonomy" id="4232"/>
    <lineage>
        <taxon>Eukaryota</taxon>
        <taxon>Viridiplantae</taxon>
        <taxon>Streptophyta</taxon>
        <taxon>Embryophyta</taxon>
        <taxon>Tracheophyta</taxon>
        <taxon>Spermatophyta</taxon>
        <taxon>Magnoliopsida</taxon>
        <taxon>eudicotyledons</taxon>
        <taxon>Gunneridae</taxon>
        <taxon>Pentapetalae</taxon>
        <taxon>asterids</taxon>
        <taxon>campanulids</taxon>
        <taxon>Asterales</taxon>
        <taxon>Asteraceae</taxon>
        <taxon>Asteroideae</taxon>
        <taxon>Heliantheae alliance</taxon>
        <taxon>Heliantheae</taxon>
        <taxon>Helianthus</taxon>
    </lineage>
</organism>